<evidence type="ECO:0000313" key="2">
    <source>
        <dbReference type="EMBL" id="OGC80736.1"/>
    </source>
</evidence>
<accession>A0A1F4XGN7</accession>
<name>A0A1F4XGN7_9BACT</name>
<dbReference type="STRING" id="1797243.A2943_02515"/>
<evidence type="ECO:0000313" key="3">
    <source>
        <dbReference type="Proteomes" id="UP000176185"/>
    </source>
</evidence>
<dbReference type="PANTHER" id="PTHR43346">
    <property type="entry name" value="LIGAND BINDING DOMAIN PROTEIN, PUTATIVE (AFU_ORTHOLOGUE AFUA_6G14370)-RELATED"/>
    <property type="match status" value="1"/>
</dbReference>
<evidence type="ECO:0000259" key="1">
    <source>
        <dbReference type="Pfam" id="PF07883"/>
    </source>
</evidence>
<comment type="caution">
    <text evidence="2">The sequence shown here is derived from an EMBL/GenBank/DDBJ whole genome shotgun (WGS) entry which is preliminary data.</text>
</comment>
<sequence length="131" mass="14262">MEGYVVDIEKATLENENFRTVLYTGKFSQLVVMSIPPGGNIGEEVHTLDQFLRCEAGEGKAILDGVEHVMGVGSAVVVPAGARHNLLNTSPDKPLKLYTVYSPPNHRDGVVHNTKAQAETDEEHFDGKTSE</sequence>
<feature type="domain" description="Cupin type-2" evidence="1">
    <location>
        <begin position="32"/>
        <end position="101"/>
    </location>
</feature>
<proteinExistence type="predicted"/>
<dbReference type="InterPro" id="IPR014710">
    <property type="entry name" value="RmlC-like_jellyroll"/>
</dbReference>
<reference evidence="2 3" key="1">
    <citation type="journal article" date="2016" name="Nat. Commun.">
        <title>Thousands of microbial genomes shed light on interconnected biogeochemical processes in an aquifer system.</title>
        <authorList>
            <person name="Anantharaman K."/>
            <person name="Brown C.T."/>
            <person name="Hug L.A."/>
            <person name="Sharon I."/>
            <person name="Castelle C.J."/>
            <person name="Probst A.J."/>
            <person name="Thomas B.C."/>
            <person name="Singh A."/>
            <person name="Wilkins M.J."/>
            <person name="Karaoz U."/>
            <person name="Brodie E.L."/>
            <person name="Williams K.H."/>
            <person name="Hubbard S.S."/>
            <person name="Banfield J.F."/>
        </authorList>
    </citation>
    <scope>NUCLEOTIDE SEQUENCE [LARGE SCALE GENOMIC DNA]</scope>
</reference>
<dbReference type="InterPro" id="IPR011051">
    <property type="entry name" value="RmlC_Cupin_sf"/>
</dbReference>
<organism evidence="2 3">
    <name type="scientific">Candidatus Adlerbacteria bacterium RIFCSPLOWO2_01_FULL_51_16</name>
    <dbReference type="NCBI Taxonomy" id="1797243"/>
    <lineage>
        <taxon>Bacteria</taxon>
        <taxon>Candidatus Adleribacteriota</taxon>
    </lineage>
</organism>
<dbReference type="AlphaFoldDB" id="A0A1F4XGN7"/>
<dbReference type="Pfam" id="PF07883">
    <property type="entry name" value="Cupin_2"/>
    <property type="match status" value="1"/>
</dbReference>
<dbReference type="Proteomes" id="UP000176185">
    <property type="component" value="Unassembled WGS sequence"/>
</dbReference>
<dbReference type="Gene3D" id="2.60.120.10">
    <property type="entry name" value="Jelly Rolls"/>
    <property type="match status" value="1"/>
</dbReference>
<dbReference type="EMBL" id="MEWX01000014">
    <property type="protein sequence ID" value="OGC80736.1"/>
    <property type="molecule type" value="Genomic_DNA"/>
</dbReference>
<dbReference type="InterPro" id="IPR013096">
    <property type="entry name" value="Cupin_2"/>
</dbReference>
<dbReference type="CDD" id="cd02223">
    <property type="entry name" value="cupin_Bh2720-like"/>
    <property type="match status" value="1"/>
</dbReference>
<dbReference type="SUPFAM" id="SSF51182">
    <property type="entry name" value="RmlC-like cupins"/>
    <property type="match status" value="1"/>
</dbReference>
<gene>
    <name evidence="2" type="ORF">A2943_02515</name>
</gene>
<dbReference type="PANTHER" id="PTHR43346:SF1">
    <property type="entry name" value="QUERCETIN 2,3-DIOXYGENASE-RELATED"/>
    <property type="match status" value="1"/>
</dbReference>
<dbReference type="InterPro" id="IPR052538">
    <property type="entry name" value="Flavonoid_dioxygenase-like"/>
</dbReference>
<protein>
    <submittedName>
        <fullName evidence="2">Cupin</fullName>
    </submittedName>
</protein>